<dbReference type="InterPro" id="IPR001789">
    <property type="entry name" value="Sig_transdc_resp-reg_receiver"/>
</dbReference>
<evidence type="ECO:0000256" key="6">
    <source>
        <dbReference type="ARBA" id="ARBA00022777"/>
    </source>
</evidence>
<dbReference type="CDD" id="cd00130">
    <property type="entry name" value="PAS"/>
    <property type="match status" value="1"/>
</dbReference>
<evidence type="ECO:0000259" key="10">
    <source>
        <dbReference type="PROSITE" id="PS50109"/>
    </source>
</evidence>
<keyword evidence="3 9" id="KW-0597">Phosphoprotein</keyword>
<dbReference type="Gene3D" id="3.40.50.2300">
    <property type="match status" value="1"/>
</dbReference>
<evidence type="ECO:0000259" key="11">
    <source>
        <dbReference type="PROSITE" id="PS50110"/>
    </source>
</evidence>
<dbReference type="SMART" id="SM00387">
    <property type="entry name" value="HATPase_c"/>
    <property type="match status" value="1"/>
</dbReference>
<dbReference type="InterPro" id="IPR036890">
    <property type="entry name" value="HATPase_C_sf"/>
</dbReference>
<dbReference type="PANTHER" id="PTHR43065">
    <property type="entry name" value="SENSOR HISTIDINE KINASE"/>
    <property type="match status" value="1"/>
</dbReference>
<dbReference type="EC" id="2.7.13.3" evidence="2"/>
<dbReference type="Pfam" id="PF00989">
    <property type="entry name" value="PAS"/>
    <property type="match status" value="1"/>
</dbReference>
<keyword evidence="5" id="KW-0547">Nucleotide-binding</keyword>
<comment type="caution">
    <text evidence="13">The sequence shown here is derived from an EMBL/GenBank/DDBJ whole genome shotgun (WGS) entry which is preliminary data.</text>
</comment>
<keyword evidence="6 13" id="KW-0418">Kinase</keyword>
<feature type="domain" description="PAS" evidence="12">
    <location>
        <begin position="141"/>
        <end position="212"/>
    </location>
</feature>
<evidence type="ECO:0000256" key="1">
    <source>
        <dbReference type="ARBA" id="ARBA00000085"/>
    </source>
</evidence>
<dbReference type="SUPFAM" id="SSF55785">
    <property type="entry name" value="PYP-like sensor domain (PAS domain)"/>
    <property type="match status" value="2"/>
</dbReference>
<dbReference type="Gene3D" id="1.10.287.130">
    <property type="match status" value="1"/>
</dbReference>
<evidence type="ECO:0000256" key="5">
    <source>
        <dbReference type="ARBA" id="ARBA00022741"/>
    </source>
</evidence>
<dbReference type="PROSITE" id="PS50112">
    <property type="entry name" value="PAS"/>
    <property type="match status" value="1"/>
</dbReference>
<dbReference type="InterPro" id="IPR004358">
    <property type="entry name" value="Sig_transdc_His_kin-like_C"/>
</dbReference>
<dbReference type="InterPro" id="IPR003661">
    <property type="entry name" value="HisK_dim/P_dom"/>
</dbReference>
<gene>
    <name evidence="13" type="ORF">OZSIB_2031</name>
</gene>
<keyword evidence="8" id="KW-0902">Two-component regulatory system</keyword>
<dbReference type="InterPro" id="IPR035965">
    <property type="entry name" value="PAS-like_dom_sf"/>
</dbReference>
<evidence type="ECO:0000256" key="7">
    <source>
        <dbReference type="ARBA" id="ARBA00022840"/>
    </source>
</evidence>
<dbReference type="Proteomes" id="UP000252355">
    <property type="component" value="Unassembled WGS sequence"/>
</dbReference>
<dbReference type="CDD" id="cd00156">
    <property type="entry name" value="REC"/>
    <property type="match status" value="1"/>
</dbReference>
<dbReference type="Pfam" id="PF13188">
    <property type="entry name" value="PAS_8"/>
    <property type="match status" value="1"/>
</dbReference>
<dbReference type="CDD" id="cd00082">
    <property type="entry name" value="HisKA"/>
    <property type="match status" value="1"/>
</dbReference>
<dbReference type="PRINTS" id="PR00344">
    <property type="entry name" value="BCTRLSENSOR"/>
</dbReference>
<comment type="catalytic activity">
    <reaction evidence="1">
        <text>ATP + protein L-histidine = ADP + protein N-phospho-L-histidine.</text>
        <dbReference type="EC" id="2.7.13.3"/>
    </reaction>
</comment>
<dbReference type="SMART" id="SM00091">
    <property type="entry name" value="PAS"/>
    <property type="match status" value="2"/>
</dbReference>
<protein>
    <recommendedName>
        <fullName evidence="2">histidine kinase</fullName>
        <ecNumber evidence="2">2.7.13.3</ecNumber>
    </recommendedName>
</protein>
<evidence type="ECO:0000256" key="2">
    <source>
        <dbReference type="ARBA" id="ARBA00012438"/>
    </source>
</evidence>
<feature type="domain" description="Response regulatory" evidence="11">
    <location>
        <begin position="533"/>
        <end position="649"/>
    </location>
</feature>
<evidence type="ECO:0000259" key="12">
    <source>
        <dbReference type="PROSITE" id="PS50112"/>
    </source>
</evidence>
<dbReference type="InterPro" id="IPR013767">
    <property type="entry name" value="PAS_fold"/>
</dbReference>
<dbReference type="InterPro" id="IPR036097">
    <property type="entry name" value="HisK_dim/P_sf"/>
</dbReference>
<dbReference type="EMBL" id="QOQW01000031">
    <property type="protein sequence ID" value="RCK77872.1"/>
    <property type="molecule type" value="Genomic_DNA"/>
</dbReference>
<accession>A0A367ZKF0</accession>
<feature type="modified residue" description="4-aspartylphosphate" evidence="9">
    <location>
        <position position="584"/>
    </location>
</feature>
<dbReference type="PROSITE" id="PS50110">
    <property type="entry name" value="RESPONSE_REGULATORY"/>
    <property type="match status" value="1"/>
</dbReference>
<dbReference type="NCBIfam" id="TIGR00229">
    <property type="entry name" value="sensory_box"/>
    <property type="match status" value="1"/>
</dbReference>
<dbReference type="Gene3D" id="3.30.450.20">
    <property type="entry name" value="PAS domain"/>
    <property type="match status" value="2"/>
</dbReference>
<dbReference type="SMART" id="SM00448">
    <property type="entry name" value="REC"/>
    <property type="match status" value="1"/>
</dbReference>
<name>A0A367ZKF0_9BACT</name>
<organism evidence="13 14">
    <name type="scientific">Candidatus Ozemobacter sibiricus</name>
    <dbReference type="NCBI Taxonomy" id="2268124"/>
    <lineage>
        <taxon>Bacteria</taxon>
        <taxon>Candidatus Ozemobacteria</taxon>
        <taxon>Candidatus Ozemobacterales</taxon>
        <taxon>Candidatus Ozemobacteraceae</taxon>
        <taxon>Candidatus Ozemobacter</taxon>
    </lineage>
</organism>
<dbReference type="InterPro" id="IPR000014">
    <property type="entry name" value="PAS"/>
</dbReference>
<evidence type="ECO:0000313" key="14">
    <source>
        <dbReference type="Proteomes" id="UP000252355"/>
    </source>
</evidence>
<evidence type="ECO:0000256" key="9">
    <source>
        <dbReference type="PROSITE-ProRule" id="PRU00169"/>
    </source>
</evidence>
<dbReference type="GO" id="GO:0000155">
    <property type="term" value="F:phosphorelay sensor kinase activity"/>
    <property type="evidence" value="ECO:0007669"/>
    <property type="project" value="InterPro"/>
</dbReference>
<dbReference type="AlphaFoldDB" id="A0A367ZKF0"/>
<dbReference type="Pfam" id="PF00072">
    <property type="entry name" value="Response_reg"/>
    <property type="match status" value="1"/>
</dbReference>
<feature type="domain" description="Histidine kinase" evidence="10">
    <location>
        <begin position="286"/>
        <end position="511"/>
    </location>
</feature>
<dbReference type="InterPro" id="IPR011006">
    <property type="entry name" value="CheY-like_superfamily"/>
</dbReference>
<dbReference type="Pfam" id="PF02518">
    <property type="entry name" value="HATPase_c"/>
    <property type="match status" value="1"/>
</dbReference>
<keyword evidence="4" id="KW-0808">Transferase</keyword>
<dbReference type="PANTHER" id="PTHR43065:SF46">
    <property type="entry name" value="C4-DICARBOXYLATE TRANSPORT SENSOR PROTEIN DCTB"/>
    <property type="match status" value="1"/>
</dbReference>
<dbReference type="PROSITE" id="PS50109">
    <property type="entry name" value="HIS_KIN"/>
    <property type="match status" value="1"/>
</dbReference>
<proteinExistence type="predicted"/>
<dbReference type="SUPFAM" id="SSF55874">
    <property type="entry name" value="ATPase domain of HSP90 chaperone/DNA topoisomerase II/histidine kinase"/>
    <property type="match status" value="1"/>
</dbReference>
<evidence type="ECO:0000256" key="3">
    <source>
        <dbReference type="ARBA" id="ARBA00022553"/>
    </source>
</evidence>
<dbReference type="InterPro" id="IPR005467">
    <property type="entry name" value="His_kinase_dom"/>
</dbReference>
<dbReference type="GO" id="GO:0005524">
    <property type="term" value="F:ATP binding"/>
    <property type="evidence" value="ECO:0007669"/>
    <property type="project" value="UniProtKB-KW"/>
</dbReference>
<evidence type="ECO:0000256" key="4">
    <source>
        <dbReference type="ARBA" id="ARBA00022679"/>
    </source>
</evidence>
<dbReference type="Gene3D" id="3.30.565.10">
    <property type="entry name" value="Histidine kinase-like ATPase, C-terminal domain"/>
    <property type="match status" value="1"/>
</dbReference>
<sequence length="655" mass="72749">MADPAPPAGLVSAPSVADPSRETEIRYRAMIEAFDGLIYICSADFRVEFMNQRLIERTGRAAIGEPCYEVLHKRSSVCPWCVNDRVQRGETVRWEVLSPLDHRWYYVVNTPIRHADGRISKQALILDIHDRKLAEEGLRRNELKYRSLFENAPVAILAIDLESGRILDANPLAVELAGWPREALVGMPHQMLHPPDHRAMVEEWLQTCLTPGRPRSQEVPLQHRNGQTIPVELICGGTVEIGGQRLVFRILRDLREKYRLEHERRQWEERVNQARRLESLGVLAGGIAHDFNNLLMVVMGHLELMGRSLDPDSPARWNLVEVEKAARRAGTLCQQMLAFSGHRAMARQRLSLNDFLRSLASALEPSFPRQAPVELRLQDPLPEIDADPGSLRQVVLNLVDNAREAMTNRSGPVTVATSRCECDRALLSGLTLGESLPPGPYVCLEVVDTGCGMAEEIRRRLFEPFFSTKFPGRGLGLAAVLGIVRAHNGAIGVDSTPDRGSRFRLFFPLAAPMAPSPEEPLPPLASSAAQAGTILLVDDQESVRSVGQAMLEELGYAVITADSGLAALDLLETLGAKVRGVLLDLTMPRLDGMETQRRIRQRWPDLPVILMSGFSHSDLERAQTIPGVIGFLQKPFQMRALADILARLPAPASLR</sequence>
<reference evidence="13 14" key="1">
    <citation type="submission" date="2018-05" db="EMBL/GenBank/DDBJ databases">
        <title>A metagenomic window into the 2 km-deep terrestrial subsurface aquifer revealed taxonomically and functionally diverse microbial community comprising novel uncultured bacterial lineages.</title>
        <authorList>
            <person name="Kadnikov V.V."/>
            <person name="Mardanov A.V."/>
            <person name="Beletsky A.V."/>
            <person name="Banks D."/>
            <person name="Pimenov N.V."/>
            <person name="Frank Y.A."/>
            <person name="Karnachuk O.V."/>
            <person name="Ravin N.V."/>
        </authorList>
    </citation>
    <scope>NUCLEOTIDE SEQUENCE [LARGE SCALE GENOMIC DNA]</scope>
    <source>
        <strain evidence="13">BY5</strain>
    </source>
</reference>
<evidence type="ECO:0000256" key="8">
    <source>
        <dbReference type="ARBA" id="ARBA00023012"/>
    </source>
</evidence>
<dbReference type="GO" id="GO:0006355">
    <property type="term" value="P:regulation of DNA-templated transcription"/>
    <property type="evidence" value="ECO:0007669"/>
    <property type="project" value="InterPro"/>
</dbReference>
<dbReference type="InterPro" id="IPR003594">
    <property type="entry name" value="HATPase_dom"/>
</dbReference>
<evidence type="ECO:0000313" key="13">
    <source>
        <dbReference type="EMBL" id="RCK77872.1"/>
    </source>
</evidence>
<dbReference type="SUPFAM" id="SSF47384">
    <property type="entry name" value="Homodimeric domain of signal transducing histidine kinase"/>
    <property type="match status" value="1"/>
</dbReference>
<dbReference type="SUPFAM" id="SSF52172">
    <property type="entry name" value="CheY-like"/>
    <property type="match status" value="1"/>
</dbReference>
<keyword evidence="7" id="KW-0067">ATP-binding</keyword>